<proteinExistence type="predicted"/>
<keyword evidence="2" id="KW-0472">Membrane</keyword>
<keyword evidence="2" id="KW-1133">Transmembrane helix</keyword>
<keyword evidence="2" id="KW-0812">Transmembrane</keyword>
<name>A0ABR1H256_9HYPO</name>
<dbReference type="PROSITE" id="PS50850">
    <property type="entry name" value="MFS"/>
    <property type="match status" value="1"/>
</dbReference>
<dbReference type="InterPro" id="IPR036259">
    <property type="entry name" value="MFS_trans_sf"/>
</dbReference>
<comment type="caution">
    <text evidence="4">The sequence shown here is derived from an EMBL/GenBank/DDBJ whole genome shotgun (WGS) entry which is preliminary data.</text>
</comment>
<evidence type="ECO:0000313" key="4">
    <source>
        <dbReference type="EMBL" id="KAK7414949.1"/>
    </source>
</evidence>
<feature type="domain" description="Major facilitator superfamily (MFS) profile" evidence="3">
    <location>
        <begin position="1"/>
        <end position="63"/>
    </location>
</feature>
<dbReference type="InterPro" id="IPR020846">
    <property type="entry name" value="MFS_dom"/>
</dbReference>
<evidence type="ECO:0000256" key="2">
    <source>
        <dbReference type="SAM" id="Phobius"/>
    </source>
</evidence>
<dbReference type="Proteomes" id="UP001498476">
    <property type="component" value="Unassembled WGS sequence"/>
</dbReference>
<evidence type="ECO:0000256" key="1">
    <source>
        <dbReference type="ARBA" id="ARBA00004141"/>
    </source>
</evidence>
<dbReference type="SUPFAM" id="SSF103473">
    <property type="entry name" value="MFS general substrate transporter"/>
    <property type="match status" value="1"/>
</dbReference>
<organism evidence="4 5">
    <name type="scientific">Neonectria punicea</name>
    <dbReference type="NCBI Taxonomy" id="979145"/>
    <lineage>
        <taxon>Eukaryota</taxon>
        <taxon>Fungi</taxon>
        <taxon>Dikarya</taxon>
        <taxon>Ascomycota</taxon>
        <taxon>Pezizomycotina</taxon>
        <taxon>Sordariomycetes</taxon>
        <taxon>Hypocreomycetidae</taxon>
        <taxon>Hypocreales</taxon>
        <taxon>Nectriaceae</taxon>
        <taxon>Neonectria</taxon>
    </lineage>
</organism>
<dbReference type="EMBL" id="JAZAVJ010000092">
    <property type="protein sequence ID" value="KAK7414949.1"/>
    <property type="molecule type" value="Genomic_DNA"/>
</dbReference>
<feature type="transmembrane region" description="Helical" evidence="2">
    <location>
        <begin position="30"/>
        <end position="54"/>
    </location>
</feature>
<gene>
    <name evidence="4" type="ORF">QQX98_006274</name>
</gene>
<reference evidence="4 5" key="1">
    <citation type="journal article" date="2025" name="Microbiol. Resour. Announc.">
        <title>Draft genome sequences for Neonectria magnoliae and Neonectria punicea, canker pathogens of Liriodendron tulipifera and Acer saccharum in West Virginia.</title>
        <authorList>
            <person name="Petronek H.M."/>
            <person name="Kasson M.T."/>
            <person name="Metheny A.M."/>
            <person name="Stauder C.M."/>
            <person name="Lovett B."/>
            <person name="Lynch S.C."/>
            <person name="Garnas J.R."/>
            <person name="Kasson L.R."/>
            <person name="Stajich J.E."/>
        </authorList>
    </citation>
    <scope>NUCLEOTIDE SEQUENCE [LARGE SCALE GENOMIC DNA]</scope>
    <source>
        <strain evidence="4 5">NRRL 64653</strain>
    </source>
</reference>
<sequence>MSLVTAASSMTVGLLLCSLSQNLWQLAVSRAVVGLGAAGLELLVLVIVNGTLLFPSKVDDEIF</sequence>
<comment type="subcellular location">
    <subcellularLocation>
        <location evidence="1">Membrane</location>
        <topology evidence="1">Multi-pass membrane protein</topology>
    </subcellularLocation>
</comment>
<evidence type="ECO:0000313" key="5">
    <source>
        <dbReference type="Proteomes" id="UP001498476"/>
    </source>
</evidence>
<accession>A0ABR1H256</accession>
<evidence type="ECO:0000259" key="3">
    <source>
        <dbReference type="PROSITE" id="PS50850"/>
    </source>
</evidence>
<dbReference type="Gene3D" id="1.20.1250.20">
    <property type="entry name" value="MFS general substrate transporter like domains"/>
    <property type="match status" value="1"/>
</dbReference>
<protein>
    <recommendedName>
        <fullName evidence="3">Major facilitator superfamily (MFS) profile domain-containing protein</fullName>
    </recommendedName>
</protein>
<keyword evidence="5" id="KW-1185">Reference proteome</keyword>